<comment type="caution">
    <text evidence="2">The sequence shown here is derived from an EMBL/GenBank/DDBJ whole genome shotgun (WGS) entry which is preliminary data.</text>
</comment>
<dbReference type="Proteomes" id="UP000186030">
    <property type="component" value="Unassembled WGS sequence"/>
</dbReference>
<name>A0A1Q5STZ8_9BACL</name>
<gene>
    <name evidence="2" type="ORF">BRO54_2709</name>
</gene>
<keyword evidence="1" id="KW-0812">Transmembrane</keyword>
<dbReference type="AlphaFoldDB" id="A0A1Q5STZ8"/>
<accession>A0A1Q5STZ8</accession>
<reference evidence="3" key="2">
    <citation type="submission" date="2017-01" db="EMBL/GenBank/DDBJ databases">
        <title>Genome sequencing and annotation of Geobacillus sp. 1017, a Hydrocarbon-Oxidizing Thermophilic Bacterium Isolated from a Heavy Oil Reservoir (China).</title>
        <authorList>
            <person name="Kadnikov V.V."/>
            <person name="Mardanov A.V."/>
            <person name="Poltaraus A.B."/>
            <person name="Sokolova D.S."/>
            <person name="Semenova E.M."/>
            <person name="Ravin N.V."/>
            <person name="Tourova T.P."/>
            <person name="Nazina T.N."/>
        </authorList>
    </citation>
    <scope>NUCLEOTIDE SEQUENCE [LARGE SCALE GENOMIC DNA]</scope>
    <source>
        <strain evidence="3">1017</strain>
    </source>
</reference>
<sequence>MKKLQKIFRDYAEDFFIFIGLTLINVATFRLSVTAGLYMLGFSCLAIGIFTALHPPKRYPP</sequence>
<evidence type="ECO:0000256" key="1">
    <source>
        <dbReference type="SAM" id="Phobius"/>
    </source>
</evidence>
<dbReference type="RefSeq" id="WP_042381953.1">
    <property type="nucleotide sequence ID" value="NZ_MQMG01000038.1"/>
</dbReference>
<protein>
    <submittedName>
        <fullName evidence="2">Uncharacterized protein</fullName>
    </submittedName>
</protein>
<feature type="transmembrane region" description="Helical" evidence="1">
    <location>
        <begin position="35"/>
        <end position="53"/>
    </location>
</feature>
<reference evidence="2 3" key="1">
    <citation type="submission" date="2016-11" db="EMBL/GenBank/DDBJ databases">
        <authorList>
            <person name="Kadnikov V."/>
            <person name="Nazina T."/>
        </authorList>
    </citation>
    <scope>NUCLEOTIDE SEQUENCE [LARGE SCALE GENOMIC DNA]</scope>
    <source>
        <strain evidence="2 3">1017</strain>
    </source>
</reference>
<evidence type="ECO:0000313" key="3">
    <source>
        <dbReference type="Proteomes" id="UP000186030"/>
    </source>
</evidence>
<dbReference type="EMBL" id="MQMG01000038">
    <property type="protein sequence ID" value="OKO91432.1"/>
    <property type="molecule type" value="Genomic_DNA"/>
</dbReference>
<evidence type="ECO:0000313" key="2">
    <source>
        <dbReference type="EMBL" id="OKO91432.1"/>
    </source>
</evidence>
<keyword evidence="1" id="KW-1133">Transmembrane helix</keyword>
<keyword evidence="1" id="KW-0472">Membrane</keyword>
<proteinExistence type="predicted"/>
<organism evidence="2 3">
    <name type="scientific">Geobacillus proteiniphilus</name>
    <dbReference type="NCBI Taxonomy" id="860353"/>
    <lineage>
        <taxon>Bacteria</taxon>
        <taxon>Bacillati</taxon>
        <taxon>Bacillota</taxon>
        <taxon>Bacilli</taxon>
        <taxon>Bacillales</taxon>
        <taxon>Anoxybacillaceae</taxon>
        <taxon>Geobacillus</taxon>
    </lineage>
</organism>